<accession>A0AA40EHY6</accession>
<keyword evidence="4" id="KW-0256">Endoplasmic reticulum</keyword>
<evidence type="ECO:0000256" key="3">
    <source>
        <dbReference type="ARBA" id="ARBA00004370"/>
    </source>
</evidence>
<dbReference type="PANTHER" id="PTHR48182">
    <property type="entry name" value="PROTEIN SERAC1"/>
    <property type="match status" value="1"/>
</dbReference>
<dbReference type="PANTHER" id="PTHR48182:SF2">
    <property type="entry name" value="PROTEIN SERAC1"/>
    <property type="match status" value="1"/>
</dbReference>
<dbReference type="EMBL" id="JAUKTV010000006">
    <property type="protein sequence ID" value="KAK0736728.1"/>
    <property type="molecule type" value="Genomic_DNA"/>
</dbReference>
<dbReference type="GO" id="GO:0005783">
    <property type="term" value="C:endoplasmic reticulum"/>
    <property type="evidence" value="ECO:0007669"/>
    <property type="project" value="UniProtKB-SubCell"/>
</dbReference>
<keyword evidence="5" id="KW-0496">Mitochondrion</keyword>
<feature type="region of interest" description="Disordered" evidence="7">
    <location>
        <begin position="158"/>
        <end position="191"/>
    </location>
</feature>
<comment type="caution">
    <text evidence="9">The sequence shown here is derived from an EMBL/GenBank/DDBJ whole genome shotgun (WGS) entry which is preliminary data.</text>
</comment>
<comment type="subcellular location">
    <subcellularLocation>
        <location evidence="2">Endoplasmic reticulum</location>
    </subcellularLocation>
    <subcellularLocation>
        <location evidence="3">Membrane</location>
    </subcellularLocation>
    <subcellularLocation>
        <location evidence="1">Mitochondrion</location>
    </subcellularLocation>
</comment>
<keyword evidence="6" id="KW-0472">Membrane</keyword>
<proteinExistence type="predicted"/>
<evidence type="ECO:0000256" key="4">
    <source>
        <dbReference type="ARBA" id="ARBA00022824"/>
    </source>
</evidence>
<evidence type="ECO:0000313" key="9">
    <source>
        <dbReference type="EMBL" id="KAK0736728.1"/>
    </source>
</evidence>
<dbReference type="GO" id="GO:0016020">
    <property type="term" value="C:membrane"/>
    <property type="evidence" value="ECO:0007669"/>
    <property type="project" value="UniProtKB-SubCell"/>
</dbReference>
<sequence>MKAQALLALAIPAVLGTPAPLPAVTGSIIAEHASDDTSCDPNTEFGRTQGSQFYFCHNIAVWSEDYHCVSYKTADFCSGKVYCSDIEKCPGDDICLNGLCLTKVNRKQCQRNCASKRRVSAANSSGTGVILRASAKARLSSCFDSALETMDRLLRWRKKPGRRGPLGTSRNSTPPGPQSRANIDPGPSESPLIPSFPDGVKVLHDCLDATIDICFVHGLTGDRESTWTTDGQSAPWRKTLLPPKLNKVRILTYGYDVYIVRKSVASSNRLIDHATNLLNDLTTDKACCNASSRPYYIRCP</sequence>
<dbReference type="InterPro" id="IPR052374">
    <property type="entry name" value="SERAC1"/>
</dbReference>
<organism evidence="9 10">
    <name type="scientific">Apiosordaria backusii</name>
    <dbReference type="NCBI Taxonomy" id="314023"/>
    <lineage>
        <taxon>Eukaryota</taxon>
        <taxon>Fungi</taxon>
        <taxon>Dikarya</taxon>
        <taxon>Ascomycota</taxon>
        <taxon>Pezizomycotina</taxon>
        <taxon>Sordariomycetes</taxon>
        <taxon>Sordariomycetidae</taxon>
        <taxon>Sordariales</taxon>
        <taxon>Lasiosphaeriaceae</taxon>
        <taxon>Apiosordaria</taxon>
    </lineage>
</organism>
<evidence type="ECO:0000256" key="2">
    <source>
        <dbReference type="ARBA" id="ARBA00004240"/>
    </source>
</evidence>
<keyword evidence="8" id="KW-0732">Signal</keyword>
<name>A0AA40EHY6_9PEZI</name>
<dbReference type="Proteomes" id="UP001172159">
    <property type="component" value="Unassembled WGS sequence"/>
</dbReference>
<evidence type="ECO:0000313" key="10">
    <source>
        <dbReference type="Proteomes" id="UP001172159"/>
    </source>
</evidence>
<keyword evidence="10" id="KW-1185">Reference proteome</keyword>
<gene>
    <name evidence="9" type="ORF">B0T21DRAFT_451406</name>
</gene>
<evidence type="ECO:0000256" key="6">
    <source>
        <dbReference type="ARBA" id="ARBA00023136"/>
    </source>
</evidence>
<evidence type="ECO:0000256" key="5">
    <source>
        <dbReference type="ARBA" id="ARBA00023128"/>
    </source>
</evidence>
<feature type="signal peptide" evidence="8">
    <location>
        <begin position="1"/>
        <end position="16"/>
    </location>
</feature>
<evidence type="ECO:0000256" key="1">
    <source>
        <dbReference type="ARBA" id="ARBA00004173"/>
    </source>
</evidence>
<feature type="chain" id="PRO_5041305225" evidence="8">
    <location>
        <begin position="17"/>
        <end position="300"/>
    </location>
</feature>
<evidence type="ECO:0000256" key="7">
    <source>
        <dbReference type="SAM" id="MobiDB-lite"/>
    </source>
</evidence>
<dbReference type="AlphaFoldDB" id="A0AA40EHY6"/>
<protein>
    <submittedName>
        <fullName evidence="9">Uncharacterized protein</fullName>
    </submittedName>
</protein>
<reference evidence="9" key="1">
    <citation type="submission" date="2023-06" db="EMBL/GenBank/DDBJ databases">
        <title>Genome-scale phylogeny and comparative genomics of the fungal order Sordariales.</title>
        <authorList>
            <consortium name="Lawrence Berkeley National Laboratory"/>
            <person name="Hensen N."/>
            <person name="Bonometti L."/>
            <person name="Westerberg I."/>
            <person name="Brannstrom I.O."/>
            <person name="Guillou S."/>
            <person name="Cros-Aarteil S."/>
            <person name="Calhoun S."/>
            <person name="Haridas S."/>
            <person name="Kuo A."/>
            <person name="Mondo S."/>
            <person name="Pangilinan J."/>
            <person name="Riley R."/>
            <person name="Labutti K."/>
            <person name="Andreopoulos B."/>
            <person name="Lipzen A."/>
            <person name="Chen C."/>
            <person name="Yanf M."/>
            <person name="Daum C."/>
            <person name="Ng V."/>
            <person name="Clum A."/>
            <person name="Steindorff A."/>
            <person name="Ohm R."/>
            <person name="Martin F."/>
            <person name="Silar P."/>
            <person name="Natvig D."/>
            <person name="Lalanne C."/>
            <person name="Gautier V."/>
            <person name="Ament-Velasquez S.L."/>
            <person name="Kruys A."/>
            <person name="Hutchinson M.I."/>
            <person name="Powell A.J."/>
            <person name="Barry K."/>
            <person name="Miller A.N."/>
            <person name="Grigoriev I.V."/>
            <person name="Debuchy R."/>
            <person name="Gladieux P."/>
            <person name="Thoren M.H."/>
            <person name="Johannesson H."/>
        </authorList>
    </citation>
    <scope>NUCLEOTIDE SEQUENCE</scope>
    <source>
        <strain evidence="9">CBS 540.89</strain>
    </source>
</reference>
<dbReference type="GO" id="GO:0005739">
    <property type="term" value="C:mitochondrion"/>
    <property type="evidence" value="ECO:0007669"/>
    <property type="project" value="UniProtKB-SubCell"/>
</dbReference>
<evidence type="ECO:0000256" key="8">
    <source>
        <dbReference type="SAM" id="SignalP"/>
    </source>
</evidence>